<name>A0AA36DFM5_9BILA</name>
<dbReference type="PANTHER" id="PTHR13703">
    <property type="entry name" value="SMAD"/>
    <property type="match status" value="1"/>
</dbReference>
<evidence type="ECO:0000256" key="6">
    <source>
        <dbReference type="ARBA" id="ARBA00023242"/>
    </source>
</evidence>
<accession>A0AA36DFM5</accession>
<keyword evidence="6 7" id="KW-0539">Nucleus</keyword>
<dbReference type="Proteomes" id="UP001177023">
    <property type="component" value="Unassembled WGS sequence"/>
</dbReference>
<evidence type="ECO:0000259" key="10">
    <source>
        <dbReference type="PROSITE" id="PS51076"/>
    </source>
</evidence>
<dbReference type="GO" id="GO:0060395">
    <property type="term" value="P:SMAD protein signal transduction"/>
    <property type="evidence" value="ECO:0007669"/>
    <property type="project" value="TreeGrafter"/>
</dbReference>
<organism evidence="11 12">
    <name type="scientific">Mesorhabditis spiculigera</name>
    <dbReference type="NCBI Taxonomy" id="96644"/>
    <lineage>
        <taxon>Eukaryota</taxon>
        <taxon>Metazoa</taxon>
        <taxon>Ecdysozoa</taxon>
        <taxon>Nematoda</taxon>
        <taxon>Chromadorea</taxon>
        <taxon>Rhabditida</taxon>
        <taxon>Rhabditina</taxon>
        <taxon>Rhabditomorpha</taxon>
        <taxon>Rhabditoidea</taxon>
        <taxon>Rhabditidae</taxon>
        <taxon>Mesorhabditinae</taxon>
        <taxon>Mesorhabditis</taxon>
    </lineage>
</organism>
<dbReference type="GO" id="GO:0045944">
    <property type="term" value="P:positive regulation of transcription by RNA polymerase II"/>
    <property type="evidence" value="ECO:0007669"/>
    <property type="project" value="TreeGrafter"/>
</dbReference>
<keyword evidence="4 7" id="KW-0805">Transcription regulation</keyword>
<dbReference type="InterPro" id="IPR001132">
    <property type="entry name" value="SMAD_dom_Dwarfin-type"/>
</dbReference>
<evidence type="ECO:0000256" key="8">
    <source>
        <dbReference type="SAM" id="MobiDB-lite"/>
    </source>
</evidence>
<keyword evidence="12" id="KW-1185">Reference proteome</keyword>
<dbReference type="GO" id="GO:0030154">
    <property type="term" value="P:cell differentiation"/>
    <property type="evidence" value="ECO:0007669"/>
    <property type="project" value="TreeGrafter"/>
</dbReference>
<evidence type="ECO:0000256" key="4">
    <source>
        <dbReference type="ARBA" id="ARBA00023015"/>
    </source>
</evidence>
<evidence type="ECO:0000256" key="3">
    <source>
        <dbReference type="ARBA" id="ARBA00022833"/>
    </source>
</evidence>
<dbReference type="AlphaFoldDB" id="A0AA36DFM5"/>
<feature type="domain" description="MH2" evidence="10">
    <location>
        <begin position="259"/>
        <end position="453"/>
    </location>
</feature>
<comment type="similarity">
    <text evidence="1 7">Belongs to the dwarfin/SMAD family.</text>
</comment>
<keyword evidence="5 7" id="KW-0804">Transcription</keyword>
<proteinExistence type="inferred from homology"/>
<dbReference type="InterPro" id="IPR013790">
    <property type="entry name" value="Dwarfin"/>
</dbReference>
<dbReference type="GO" id="GO:0070411">
    <property type="term" value="F:I-SMAD binding"/>
    <property type="evidence" value="ECO:0007669"/>
    <property type="project" value="TreeGrafter"/>
</dbReference>
<evidence type="ECO:0000256" key="1">
    <source>
        <dbReference type="ARBA" id="ARBA00005545"/>
    </source>
</evidence>
<keyword evidence="3" id="KW-0862">Zinc</keyword>
<dbReference type="InterPro" id="IPR036578">
    <property type="entry name" value="SMAD_MH1_sf"/>
</dbReference>
<keyword evidence="7" id="KW-0963">Cytoplasm</keyword>
<sequence>MPFWDPCSPEVLHALKGLIKNEDEIPEARDDPHFVERTIKTLCKRMRKGATSTSEELMRVIQTEDRNSDCILVPTVLDGRPASSKGTQPHFLCCKLWRFSFLRSRSELKSQPQCRYPYERKMASLCINPFHYELVYQRMARNVPSITVPNVDYGRIKHVRKEQDERMPIVTVTGDELRAGFVVDYPTGDGGSQATSPASSTTSEDMPRLPPLCIEGEMPPSRYPLNSPLAELSLTDLDEVMDMGQASSSIVEFDEMPVWGTLIYHEEAKEVGPRFLARRPFLLIDGYAAPHTEDRWSLGYLSDATRPANIEETRKLIGPGARLYYIGGELFLECLSSQPLFVHSANCNQRHGWPPNTVVRVPPHCNLKVFNHAEFAHLVNETVSKGHEAVYALLSLANVRFSFVKGWGGNRYQRQDISKTHCWIECHLNSALEWVNRVMKTMNAPRLAHTSYT</sequence>
<dbReference type="GO" id="GO:0009791">
    <property type="term" value="P:post-embryonic development"/>
    <property type="evidence" value="ECO:0007669"/>
    <property type="project" value="UniProtKB-ARBA"/>
</dbReference>
<reference evidence="11" key="1">
    <citation type="submission" date="2023-06" db="EMBL/GenBank/DDBJ databases">
        <authorList>
            <person name="Delattre M."/>
        </authorList>
    </citation>
    <scope>NUCLEOTIDE SEQUENCE</scope>
    <source>
        <strain evidence="11">AF72</strain>
    </source>
</reference>
<evidence type="ECO:0000259" key="9">
    <source>
        <dbReference type="PROSITE" id="PS51075"/>
    </source>
</evidence>
<feature type="domain" description="MH1" evidence="9">
    <location>
        <begin position="13"/>
        <end position="141"/>
    </location>
</feature>
<evidence type="ECO:0000256" key="2">
    <source>
        <dbReference type="ARBA" id="ARBA00022723"/>
    </source>
</evidence>
<gene>
    <name evidence="11" type="ORF">MSPICULIGERA_LOCUS23356</name>
</gene>
<dbReference type="GO" id="GO:0071144">
    <property type="term" value="C:heteromeric SMAD protein complex"/>
    <property type="evidence" value="ECO:0007669"/>
    <property type="project" value="TreeGrafter"/>
</dbReference>
<protein>
    <recommendedName>
        <fullName evidence="7">Mothers against decapentaplegic homolog</fullName>
        <shortName evidence="7">MAD homolog</shortName>
        <shortName evidence="7">Mothers against DPP homolog</shortName>
    </recommendedName>
    <alternativeName>
        <fullName evidence="7">SMAD family member</fullName>
    </alternativeName>
</protein>
<dbReference type="SUPFAM" id="SSF49879">
    <property type="entry name" value="SMAD/FHA domain"/>
    <property type="match status" value="1"/>
</dbReference>
<dbReference type="Gene3D" id="2.60.200.10">
    <property type="match status" value="1"/>
</dbReference>
<dbReference type="GO" id="GO:0009653">
    <property type="term" value="P:anatomical structure morphogenesis"/>
    <property type="evidence" value="ECO:0007669"/>
    <property type="project" value="TreeGrafter"/>
</dbReference>
<dbReference type="PROSITE" id="PS51075">
    <property type="entry name" value="MH1"/>
    <property type="match status" value="1"/>
</dbReference>
<dbReference type="EMBL" id="CATQJA010002703">
    <property type="protein sequence ID" value="CAJ0585329.1"/>
    <property type="molecule type" value="Genomic_DNA"/>
</dbReference>
<dbReference type="Pfam" id="PF03166">
    <property type="entry name" value="MH2"/>
    <property type="match status" value="1"/>
</dbReference>
<dbReference type="PROSITE" id="PS51076">
    <property type="entry name" value="MH2"/>
    <property type="match status" value="1"/>
</dbReference>
<comment type="subcellular location">
    <subcellularLocation>
        <location evidence="7">Cytoplasm</location>
    </subcellularLocation>
    <subcellularLocation>
        <location evidence="7">Nucleus</location>
    </subcellularLocation>
</comment>
<dbReference type="InterPro" id="IPR008984">
    <property type="entry name" value="SMAD_FHA_dom_sf"/>
</dbReference>
<dbReference type="GO" id="GO:0005737">
    <property type="term" value="C:cytoplasm"/>
    <property type="evidence" value="ECO:0007669"/>
    <property type="project" value="UniProtKB-SubCell"/>
</dbReference>
<evidence type="ECO:0000313" key="11">
    <source>
        <dbReference type="EMBL" id="CAJ0585329.1"/>
    </source>
</evidence>
<feature type="non-terminal residue" evidence="11">
    <location>
        <position position="453"/>
    </location>
</feature>
<dbReference type="Gene3D" id="3.90.520.10">
    <property type="entry name" value="SMAD MH1 domain"/>
    <property type="match status" value="1"/>
</dbReference>
<dbReference type="Pfam" id="PF03165">
    <property type="entry name" value="MH1"/>
    <property type="match status" value="1"/>
</dbReference>
<dbReference type="GO" id="GO:0032924">
    <property type="term" value="P:activin receptor signaling pathway"/>
    <property type="evidence" value="ECO:0007669"/>
    <property type="project" value="TreeGrafter"/>
</dbReference>
<dbReference type="GO" id="GO:0051239">
    <property type="term" value="P:regulation of multicellular organismal process"/>
    <property type="evidence" value="ECO:0007669"/>
    <property type="project" value="UniProtKB-ARBA"/>
</dbReference>
<dbReference type="SUPFAM" id="SSF56366">
    <property type="entry name" value="SMAD MH1 domain"/>
    <property type="match status" value="1"/>
</dbReference>
<evidence type="ECO:0000313" key="12">
    <source>
        <dbReference type="Proteomes" id="UP001177023"/>
    </source>
</evidence>
<dbReference type="GO" id="GO:0050793">
    <property type="term" value="P:regulation of developmental process"/>
    <property type="evidence" value="ECO:0007669"/>
    <property type="project" value="UniProtKB-ARBA"/>
</dbReference>
<feature type="compositionally biased region" description="Low complexity" evidence="8">
    <location>
        <begin position="192"/>
        <end position="203"/>
    </location>
</feature>
<feature type="region of interest" description="Disordered" evidence="8">
    <location>
        <begin position="187"/>
        <end position="209"/>
    </location>
</feature>
<dbReference type="GO" id="GO:0000978">
    <property type="term" value="F:RNA polymerase II cis-regulatory region sequence-specific DNA binding"/>
    <property type="evidence" value="ECO:0007669"/>
    <property type="project" value="TreeGrafter"/>
</dbReference>
<dbReference type="InterPro" id="IPR017855">
    <property type="entry name" value="SMAD-like_dom_sf"/>
</dbReference>
<dbReference type="GO" id="GO:0046872">
    <property type="term" value="F:metal ion binding"/>
    <property type="evidence" value="ECO:0007669"/>
    <property type="project" value="UniProtKB-KW"/>
</dbReference>
<dbReference type="InterPro" id="IPR013019">
    <property type="entry name" value="MAD_homology_MH1"/>
</dbReference>
<keyword evidence="2" id="KW-0479">Metal-binding</keyword>
<dbReference type="SMART" id="SM00523">
    <property type="entry name" value="DWA"/>
    <property type="match status" value="1"/>
</dbReference>
<evidence type="ECO:0000256" key="7">
    <source>
        <dbReference type="RuleBase" id="RU361195"/>
    </source>
</evidence>
<dbReference type="GO" id="GO:0000981">
    <property type="term" value="F:DNA-binding transcription factor activity, RNA polymerase II-specific"/>
    <property type="evidence" value="ECO:0007669"/>
    <property type="project" value="TreeGrafter"/>
</dbReference>
<evidence type="ECO:0000256" key="5">
    <source>
        <dbReference type="ARBA" id="ARBA00023163"/>
    </source>
</evidence>
<dbReference type="PANTHER" id="PTHR13703:SF25">
    <property type="entry name" value="MOTHERS AGAINST DECAPENTAPLEGIC HOMOLOG"/>
    <property type="match status" value="1"/>
</dbReference>
<dbReference type="SMART" id="SM00524">
    <property type="entry name" value="DWB"/>
    <property type="match status" value="1"/>
</dbReference>
<comment type="caution">
    <text evidence="11">The sequence shown here is derived from an EMBL/GenBank/DDBJ whole genome shotgun (WGS) entry which is preliminary data.</text>
</comment>
<dbReference type="InterPro" id="IPR003619">
    <property type="entry name" value="MAD_homology1_Dwarfin-type"/>
</dbReference>